<keyword evidence="1" id="KW-1133">Transmembrane helix</keyword>
<evidence type="ECO:0000313" key="2">
    <source>
        <dbReference type="EMBL" id="RKR82427.1"/>
    </source>
</evidence>
<organism evidence="2 3">
    <name type="scientific">Mucilaginibacter gracilis</name>
    <dbReference type="NCBI Taxonomy" id="423350"/>
    <lineage>
        <taxon>Bacteria</taxon>
        <taxon>Pseudomonadati</taxon>
        <taxon>Bacteroidota</taxon>
        <taxon>Sphingobacteriia</taxon>
        <taxon>Sphingobacteriales</taxon>
        <taxon>Sphingobacteriaceae</taxon>
        <taxon>Mucilaginibacter</taxon>
    </lineage>
</organism>
<evidence type="ECO:0000256" key="1">
    <source>
        <dbReference type="SAM" id="Phobius"/>
    </source>
</evidence>
<feature type="transmembrane region" description="Helical" evidence="1">
    <location>
        <begin position="104"/>
        <end position="125"/>
    </location>
</feature>
<dbReference type="Proteomes" id="UP000268007">
    <property type="component" value="Unassembled WGS sequence"/>
</dbReference>
<proteinExistence type="predicted"/>
<feature type="transmembrane region" description="Helical" evidence="1">
    <location>
        <begin position="72"/>
        <end position="92"/>
    </location>
</feature>
<dbReference type="OrthoDB" id="190649at2"/>
<feature type="transmembrane region" description="Helical" evidence="1">
    <location>
        <begin position="15"/>
        <end position="34"/>
    </location>
</feature>
<feature type="transmembrane region" description="Helical" evidence="1">
    <location>
        <begin position="131"/>
        <end position="154"/>
    </location>
</feature>
<comment type="caution">
    <text evidence="2">The sequence shown here is derived from an EMBL/GenBank/DDBJ whole genome shotgun (WGS) entry which is preliminary data.</text>
</comment>
<gene>
    <name evidence="2" type="ORF">BDD43_2607</name>
</gene>
<dbReference type="AlphaFoldDB" id="A0A495J0H2"/>
<reference evidence="2 3" key="1">
    <citation type="submission" date="2018-10" db="EMBL/GenBank/DDBJ databases">
        <title>Genomic Encyclopedia of Archaeal and Bacterial Type Strains, Phase II (KMG-II): from individual species to whole genera.</title>
        <authorList>
            <person name="Goeker M."/>
        </authorList>
    </citation>
    <scope>NUCLEOTIDE SEQUENCE [LARGE SCALE GENOMIC DNA]</scope>
    <source>
        <strain evidence="2 3">DSM 18602</strain>
    </source>
</reference>
<keyword evidence="3" id="KW-1185">Reference proteome</keyword>
<keyword evidence="1" id="KW-0812">Transmembrane</keyword>
<sequence length="165" mass="18636">MNTTYIYKTIKRIKICIWIIITGLALSGLTAFPIETELSLLIKHSTAYPAVMQNWLNQIYHAVKTTNQTYPYLSYGTDWLAFAHLMLALLFIGPLKQPLKNKWVIQFGMIACIAIFPLAFIAGGIRGIPLFWRLIDCSFGLLGIIPLLIASIMINKLENTIYKGL</sequence>
<dbReference type="RefSeq" id="WP_121198026.1">
    <property type="nucleotide sequence ID" value="NZ_RBKU01000001.1"/>
</dbReference>
<name>A0A495J0H2_9SPHI</name>
<evidence type="ECO:0000313" key="3">
    <source>
        <dbReference type="Proteomes" id="UP000268007"/>
    </source>
</evidence>
<keyword evidence="1" id="KW-0472">Membrane</keyword>
<accession>A0A495J0H2</accession>
<dbReference type="EMBL" id="RBKU01000001">
    <property type="protein sequence ID" value="RKR82427.1"/>
    <property type="molecule type" value="Genomic_DNA"/>
</dbReference>
<protein>
    <submittedName>
        <fullName evidence="2">Uncharacterized protein</fullName>
    </submittedName>
</protein>